<proteinExistence type="predicted"/>
<name>A0A7X3KAS1_9BURK</name>
<dbReference type="RefSeq" id="WP_160410822.1">
    <property type="nucleotide sequence ID" value="NZ_WSES01000013.1"/>
</dbReference>
<accession>A0A7X3KAS1</accession>
<keyword evidence="2" id="KW-1185">Reference proteome</keyword>
<organism evidence="1 2">
    <name type="scientific">Massilia cellulosiltytica</name>
    <dbReference type="NCBI Taxonomy" id="2683234"/>
    <lineage>
        <taxon>Bacteria</taxon>
        <taxon>Pseudomonadati</taxon>
        <taxon>Pseudomonadota</taxon>
        <taxon>Betaproteobacteria</taxon>
        <taxon>Burkholderiales</taxon>
        <taxon>Oxalobacteraceae</taxon>
        <taxon>Telluria group</taxon>
        <taxon>Massilia</taxon>
    </lineage>
</organism>
<protein>
    <submittedName>
        <fullName evidence="1">Uncharacterized protein</fullName>
    </submittedName>
</protein>
<evidence type="ECO:0000313" key="2">
    <source>
        <dbReference type="Proteomes" id="UP000443353"/>
    </source>
</evidence>
<evidence type="ECO:0000313" key="1">
    <source>
        <dbReference type="EMBL" id="MVW64339.1"/>
    </source>
</evidence>
<gene>
    <name evidence="1" type="ORF">GPY61_30885</name>
</gene>
<dbReference type="Proteomes" id="UP000443353">
    <property type="component" value="Unassembled WGS sequence"/>
</dbReference>
<sequence>MSRELVMQQVDYLWGRLGPFDNDDALELLRQSLNTIFALESSAPAMTFHAVFVHETGKLAAVVEPRHWQSNMHRWCRNVEMYFGGRLQVQPEVSDELAAKVL</sequence>
<dbReference type="AlphaFoldDB" id="A0A7X3KAS1"/>
<comment type="caution">
    <text evidence="1">The sequence shown here is derived from an EMBL/GenBank/DDBJ whole genome shotgun (WGS) entry which is preliminary data.</text>
</comment>
<reference evidence="1 2" key="1">
    <citation type="submission" date="2019-12" db="EMBL/GenBank/DDBJ databases">
        <authorList>
            <person name="Li C."/>
            <person name="Zhao J."/>
        </authorList>
    </citation>
    <scope>NUCLEOTIDE SEQUENCE [LARGE SCALE GENOMIC DNA]</scope>
    <source>
        <strain evidence="1 2">NEAU-DD11</strain>
    </source>
</reference>
<dbReference type="EMBL" id="WSES01000013">
    <property type="protein sequence ID" value="MVW64339.1"/>
    <property type="molecule type" value="Genomic_DNA"/>
</dbReference>